<accession>A0A0A2LZ32</accession>
<dbReference type="RefSeq" id="WP_020214081.1">
    <property type="nucleotide sequence ID" value="NZ_JRLX01000025.1"/>
</dbReference>
<comment type="caution">
    <text evidence="3">The sequence shown here is derived from an EMBL/GenBank/DDBJ whole genome shotgun (WGS) entry which is preliminary data.</text>
</comment>
<name>A0A0A2LZ32_9FLAO</name>
<gene>
    <name evidence="3" type="ORF">Q765_17350</name>
</gene>
<organism evidence="3 4">
    <name type="scientific">Flavobacterium rivuli WB 3.3-2 = DSM 21788</name>
    <dbReference type="NCBI Taxonomy" id="1121895"/>
    <lineage>
        <taxon>Bacteria</taxon>
        <taxon>Pseudomonadati</taxon>
        <taxon>Bacteroidota</taxon>
        <taxon>Flavobacteriia</taxon>
        <taxon>Flavobacteriales</taxon>
        <taxon>Flavobacteriaceae</taxon>
        <taxon>Flavobacterium</taxon>
    </lineage>
</organism>
<dbReference type="SUPFAM" id="SSF55961">
    <property type="entry name" value="Bet v1-like"/>
    <property type="match status" value="1"/>
</dbReference>
<reference evidence="3 4" key="1">
    <citation type="submission" date="2013-09" db="EMBL/GenBank/DDBJ databases">
        <authorList>
            <person name="Zeng Z."/>
            <person name="Chen C."/>
        </authorList>
    </citation>
    <scope>NUCLEOTIDE SEQUENCE [LARGE SCALE GENOMIC DNA]</scope>
    <source>
        <strain evidence="3 4">WB 3.3-2</strain>
    </source>
</reference>
<dbReference type="InterPro" id="IPR013538">
    <property type="entry name" value="ASHA1/2-like_C"/>
</dbReference>
<proteinExistence type="inferred from homology"/>
<dbReference type="Pfam" id="PF08327">
    <property type="entry name" value="AHSA1"/>
    <property type="match status" value="1"/>
</dbReference>
<evidence type="ECO:0000259" key="2">
    <source>
        <dbReference type="Pfam" id="PF08327"/>
    </source>
</evidence>
<dbReference type="AlphaFoldDB" id="A0A0A2LZ32"/>
<protein>
    <recommendedName>
        <fullName evidence="2">Activator of Hsp90 ATPase homologue 1/2-like C-terminal domain-containing protein</fullName>
    </recommendedName>
</protein>
<feature type="domain" description="Activator of Hsp90 ATPase homologue 1/2-like C-terminal" evidence="2">
    <location>
        <begin position="30"/>
        <end position="135"/>
    </location>
</feature>
<dbReference type="STRING" id="1121895.GCA_000378485_02912"/>
<dbReference type="EMBL" id="JRLX01000025">
    <property type="protein sequence ID" value="KGO85259.1"/>
    <property type="molecule type" value="Genomic_DNA"/>
</dbReference>
<dbReference type="eggNOG" id="COG3832">
    <property type="taxonomic scope" value="Bacteria"/>
</dbReference>
<dbReference type="InterPro" id="IPR023393">
    <property type="entry name" value="START-like_dom_sf"/>
</dbReference>
<dbReference type="Gene3D" id="3.30.530.20">
    <property type="match status" value="1"/>
</dbReference>
<sequence length="140" mass="16154">MNGVTTTTGQSKDADYQILVSKTYAISLHDAWNFLFSTDGIKLWLGYKGVPIWRKGKEYTTRTGTYLCIRVYNELSHARLTYKRKDWENTSTLQMRIMASKTGTTISIQQEKLADEGQREEMRLHWEKVLTKIAAGLKLN</sequence>
<evidence type="ECO:0000313" key="3">
    <source>
        <dbReference type="EMBL" id="KGO85259.1"/>
    </source>
</evidence>
<evidence type="ECO:0000313" key="4">
    <source>
        <dbReference type="Proteomes" id="UP000030152"/>
    </source>
</evidence>
<evidence type="ECO:0000256" key="1">
    <source>
        <dbReference type="ARBA" id="ARBA00006817"/>
    </source>
</evidence>
<dbReference type="Proteomes" id="UP000030152">
    <property type="component" value="Unassembled WGS sequence"/>
</dbReference>
<dbReference type="OrthoDB" id="4549061at2"/>
<keyword evidence="4" id="KW-1185">Reference proteome</keyword>
<comment type="similarity">
    <text evidence="1">Belongs to the AHA1 family.</text>
</comment>